<dbReference type="PANTHER" id="PTHR10668">
    <property type="entry name" value="PHYTOENE DEHYDROGENASE"/>
    <property type="match status" value="1"/>
</dbReference>
<gene>
    <name evidence="5" type="ORF">SAMN04515671_3131</name>
</gene>
<evidence type="ECO:0000313" key="6">
    <source>
        <dbReference type="Proteomes" id="UP000198741"/>
    </source>
</evidence>
<reference evidence="5 6" key="1">
    <citation type="submission" date="2016-10" db="EMBL/GenBank/DDBJ databases">
        <authorList>
            <person name="de Groot N.N."/>
        </authorList>
    </citation>
    <scope>NUCLEOTIDE SEQUENCE [LARGE SCALE GENOMIC DNA]</scope>
    <source>
        <strain evidence="6">P4-7,KCTC 19426,CECT 7604</strain>
    </source>
</reference>
<evidence type="ECO:0000313" key="5">
    <source>
        <dbReference type="EMBL" id="SDP17764.1"/>
    </source>
</evidence>
<protein>
    <recommendedName>
        <fullName evidence="3">Pyridine nucleotide-disulfide oxidoreductase domain-containing protein 2</fullName>
    </recommendedName>
</protein>
<dbReference type="EMBL" id="LT629710">
    <property type="protein sequence ID" value="SDP17764.1"/>
    <property type="molecule type" value="Genomic_DNA"/>
</dbReference>
<comment type="subunit">
    <text evidence="2">Interacts with COX5B; this interaction may contribute to localize PYROXD2 to the inner face of the inner mitochondrial membrane.</text>
</comment>
<evidence type="ECO:0000256" key="2">
    <source>
        <dbReference type="ARBA" id="ARBA00038825"/>
    </source>
</evidence>
<accession>A0A1H0QKD2</accession>
<dbReference type="OrthoDB" id="833207at2"/>
<dbReference type="GO" id="GO:0016491">
    <property type="term" value="F:oxidoreductase activity"/>
    <property type="evidence" value="ECO:0007669"/>
    <property type="project" value="InterPro"/>
</dbReference>
<name>A0A1H0QKD2_9ACTN</name>
<evidence type="ECO:0000256" key="1">
    <source>
        <dbReference type="ARBA" id="ARBA00037217"/>
    </source>
</evidence>
<evidence type="ECO:0000259" key="4">
    <source>
        <dbReference type="Pfam" id="PF01593"/>
    </source>
</evidence>
<keyword evidence="6" id="KW-1185">Reference proteome</keyword>
<dbReference type="Proteomes" id="UP000198741">
    <property type="component" value="Chromosome I"/>
</dbReference>
<dbReference type="InterPro" id="IPR002937">
    <property type="entry name" value="Amino_oxidase"/>
</dbReference>
<dbReference type="STRING" id="1090615.SAMN04515671_3131"/>
<dbReference type="RefSeq" id="WP_090477340.1">
    <property type="nucleotide sequence ID" value="NZ_LT629710.1"/>
</dbReference>
<evidence type="ECO:0000256" key="3">
    <source>
        <dbReference type="ARBA" id="ARBA00040298"/>
    </source>
</evidence>
<dbReference type="SUPFAM" id="SSF51905">
    <property type="entry name" value="FAD/NAD(P)-binding domain"/>
    <property type="match status" value="1"/>
</dbReference>
<feature type="domain" description="Amine oxidase" evidence="4">
    <location>
        <begin position="16"/>
        <end position="308"/>
    </location>
</feature>
<dbReference type="InterPro" id="IPR036188">
    <property type="entry name" value="FAD/NAD-bd_sf"/>
</dbReference>
<sequence>MRRSVDAVVIGAGPNGLVAANLLADAGWGVLLLEAEAKVGGAVASDSDVADGFEHDTFSSFYPLVAASPVMRGLELERHGLAWSHAPAVIGTPDVDGRWALLHHDPQRTAAGLDELHAGDGQGWLDLVDQWQTLGGPLIDSLLSPFPPVRAGLRLAATLPKVGGAAGIRLLIESARSLTERHLAGETARLLIVGNAAHADLSPDAAGSGVFGLLLAMMGQQDGFPVPTGGAGRLADALAARFVAAGGEIRCGAEVTEVVVDRGRAVGVRLSDGEFVRASSVVADVSAPALYGGLVSWNDLPARTRARMADFQWDPGTIKVDWALSGTVPWLQTPAAAPGTVHLASSVTEVSTWMAQVTGGTVPADPFLLVGQMTTSDPTRSPPGTEALWSYTHVPQQVRHDELDRISGRWDGSEINIMADRMQDRIERAAPGFTSRIVQRRILGPRELQGRNQNLHRGALGGGTAALHQELIFRPVTGWGRAETPIKGLYLGSASAHPGGGVHGACGANAARAALFHRRLSFRNRR</sequence>
<dbReference type="AlphaFoldDB" id="A0A1H0QKD2"/>
<dbReference type="PANTHER" id="PTHR10668:SF105">
    <property type="entry name" value="DEHYDROGENASE-RELATED"/>
    <property type="match status" value="1"/>
</dbReference>
<organism evidence="5 6">
    <name type="scientific">Nakamurella panacisegetis</name>
    <dbReference type="NCBI Taxonomy" id="1090615"/>
    <lineage>
        <taxon>Bacteria</taxon>
        <taxon>Bacillati</taxon>
        <taxon>Actinomycetota</taxon>
        <taxon>Actinomycetes</taxon>
        <taxon>Nakamurellales</taxon>
        <taxon>Nakamurellaceae</taxon>
        <taxon>Nakamurella</taxon>
    </lineage>
</organism>
<comment type="function">
    <text evidence="1">Probable oxidoreductase that may play a role as regulator of mitochondrial function.</text>
</comment>
<dbReference type="Pfam" id="PF01593">
    <property type="entry name" value="Amino_oxidase"/>
    <property type="match status" value="1"/>
</dbReference>
<proteinExistence type="predicted"/>
<dbReference type="Gene3D" id="3.50.50.60">
    <property type="entry name" value="FAD/NAD(P)-binding domain"/>
    <property type="match status" value="2"/>
</dbReference>